<reference evidence="2 3" key="1">
    <citation type="submission" date="2020-08" db="EMBL/GenBank/DDBJ databases">
        <title>Whole-Genome Sequence of French Clinical Streptomyces mexicanus Strain Q0842.</title>
        <authorList>
            <person name="Boxberger M."/>
            <person name="La Scola B."/>
        </authorList>
    </citation>
    <scope>NUCLEOTIDE SEQUENCE [LARGE SCALE GENOMIC DNA]</scope>
    <source>
        <strain evidence="2 3">Marseille-Q0842</strain>
    </source>
</reference>
<feature type="compositionally biased region" description="Basic and acidic residues" evidence="1">
    <location>
        <begin position="71"/>
        <end position="88"/>
    </location>
</feature>
<dbReference type="Proteomes" id="UP000517694">
    <property type="component" value="Unassembled WGS sequence"/>
</dbReference>
<feature type="compositionally biased region" description="Polar residues" evidence="1">
    <location>
        <begin position="109"/>
        <end position="119"/>
    </location>
</feature>
<gene>
    <name evidence="2" type="ORF">H1R13_19575</name>
</gene>
<sequence>MGCAHAVGCPLFPLLKLSLKGWRDYYCDSDDRWRECARYQLAQSGERVPISLLPNGASARHLEDMAGTDRSGTDRPVTDRSGTDRPVTDRSATGRPDTDRPAVVGPGQVSWQAPRSRPTQDAPPAPDPRPAPADRPARHARKAPSPRRRWWARFADWMKGPA</sequence>
<evidence type="ECO:0000256" key="1">
    <source>
        <dbReference type="SAM" id="MobiDB-lite"/>
    </source>
</evidence>
<dbReference type="AlphaFoldDB" id="A0A7X1LT63"/>
<feature type="compositionally biased region" description="Basic residues" evidence="1">
    <location>
        <begin position="138"/>
        <end position="148"/>
    </location>
</feature>
<proteinExistence type="predicted"/>
<evidence type="ECO:0000313" key="2">
    <source>
        <dbReference type="EMBL" id="MBC2867086.1"/>
    </source>
</evidence>
<dbReference type="EMBL" id="JACMHY010000007">
    <property type="protein sequence ID" value="MBC2867086.1"/>
    <property type="molecule type" value="Genomic_DNA"/>
</dbReference>
<protein>
    <submittedName>
        <fullName evidence="2">Uncharacterized protein</fullName>
    </submittedName>
</protein>
<accession>A0A7X1LT63</accession>
<name>A0A7X1LT63_9ACTN</name>
<comment type="caution">
    <text evidence="2">The sequence shown here is derived from an EMBL/GenBank/DDBJ whole genome shotgun (WGS) entry which is preliminary data.</text>
</comment>
<feature type="compositionally biased region" description="Pro residues" evidence="1">
    <location>
        <begin position="121"/>
        <end position="133"/>
    </location>
</feature>
<keyword evidence="3" id="KW-1185">Reference proteome</keyword>
<evidence type="ECO:0000313" key="3">
    <source>
        <dbReference type="Proteomes" id="UP000517694"/>
    </source>
</evidence>
<organism evidence="2 3">
    <name type="scientific">Streptomyces mexicanus</name>
    <dbReference type="NCBI Taxonomy" id="178566"/>
    <lineage>
        <taxon>Bacteria</taxon>
        <taxon>Bacillati</taxon>
        <taxon>Actinomycetota</taxon>
        <taxon>Actinomycetes</taxon>
        <taxon>Kitasatosporales</taxon>
        <taxon>Streptomycetaceae</taxon>
        <taxon>Streptomyces</taxon>
    </lineage>
</organism>
<feature type="region of interest" description="Disordered" evidence="1">
    <location>
        <begin position="57"/>
        <end position="148"/>
    </location>
</feature>